<feature type="transmembrane region" description="Helical" evidence="1">
    <location>
        <begin position="42"/>
        <end position="61"/>
    </location>
</feature>
<protein>
    <submittedName>
        <fullName evidence="2">Uncharacterized protein</fullName>
    </submittedName>
</protein>
<dbReference type="AlphaFoldDB" id="A0A368JUJ8"/>
<accession>A0A368JUJ8</accession>
<dbReference type="RefSeq" id="WP_114404568.1">
    <property type="nucleotide sequence ID" value="NZ_QOWE01000002.1"/>
</dbReference>
<reference evidence="2 3" key="1">
    <citation type="submission" date="2018-07" db="EMBL/GenBank/DDBJ databases">
        <title>Genome analysis of Larkinella rosea.</title>
        <authorList>
            <person name="Zhou Z."/>
            <person name="Wang G."/>
        </authorList>
    </citation>
    <scope>NUCLEOTIDE SEQUENCE [LARGE SCALE GENOMIC DNA]</scope>
    <source>
        <strain evidence="3">zzj9</strain>
    </source>
</reference>
<dbReference type="OrthoDB" id="927746at2"/>
<dbReference type="EMBL" id="QOWE01000002">
    <property type="protein sequence ID" value="RCR71327.1"/>
    <property type="molecule type" value="Genomic_DNA"/>
</dbReference>
<proteinExistence type="predicted"/>
<evidence type="ECO:0000313" key="3">
    <source>
        <dbReference type="Proteomes" id="UP000253383"/>
    </source>
</evidence>
<sequence length="364" mass="40396">MKTNGIFRQHPEQFSFVNQFGPRFLKNRIQMMNQASRSGRSWLVYVVLFSVTGLVTTMAAVEKQKKPSLAVVKKKPVVKAKPTTGFPAVVDQGDSPTESDLKIVPKPVEELVEKTVVIPDSAQAIDKIPVVNTEKQSRYVVREGKLLYWVITPKMSFKDLSELKQTIDEQSRFTFDFTHVKFDPFQVYINDIGVKVHKQNGSSGSTSNGDETGEPIKSIGGYLAESGSLGMGMASSGMPDVLSQVVKEDEASVAGLVTESRMAYLIQKNQKFMAGSRSTVKGEWLRANPGRRNENLGVFVNANGQLQLYHSENVSVFIDGKEVSADQIAMFDPKQLHTVIINDVRDESAGPGRKKRYVQLFLSQ</sequence>
<gene>
    <name evidence="2" type="ORF">DUE52_03535</name>
</gene>
<evidence type="ECO:0000256" key="1">
    <source>
        <dbReference type="SAM" id="Phobius"/>
    </source>
</evidence>
<comment type="caution">
    <text evidence="2">The sequence shown here is derived from an EMBL/GenBank/DDBJ whole genome shotgun (WGS) entry which is preliminary data.</text>
</comment>
<dbReference type="Proteomes" id="UP000253383">
    <property type="component" value="Unassembled WGS sequence"/>
</dbReference>
<keyword evidence="3" id="KW-1185">Reference proteome</keyword>
<keyword evidence="1" id="KW-0812">Transmembrane</keyword>
<name>A0A368JUJ8_9BACT</name>
<organism evidence="2 3">
    <name type="scientific">Larkinella punicea</name>
    <dbReference type="NCBI Taxonomy" id="2315727"/>
    <lineage>
        <taxon>Bacteria</taxon>
        <taxon>Pseudomonadati</taxon>
        <taxon>Bacteroidota</taxon>
        <taxon>Cytophagia</taxon>
        <taxon>Cytophagales</taxon>
        <taxon>Spirosomataceae</taxon>
        <taxon>Larkinella</taxon>
    </lineage>
</organism>
<keyword evidence="1" id="KW-1133">Transmembrane helix</keyword>
<keyword evidence="1" id="KW-0472">Membrane</keyword>
<evidence type="ECO:0000313" key="2">
    <source>
        <dbReference type="EMBL" id="RCR71327.1"/>
    </source>
</evidence>